<feature type="compositionally biased region" description="Polar residues" evidence="1">
    <location>
        <begin position="37"/>
        <end position="49"/>
    </location>
</feature>
<evidence type="ECO:0000256" key="1">
    <source>
        <dbReference type="SAM" id="MobiDB-lite"/>
    </source>
</evidence>
<dbReference type="WBParaSite" id="nRc.2.0.1.t05435-RA">
    <property type="protein sequence ID" value="nRc.2.0.1.t05435-RA"/>
    <property type="gene ID" value="nRc.2.0.1.g05435"/>
</dbReference>
<accession>A0A915HUI3</accession>
<dbReference type="Proteomes" id="UP000887565">
    <property type="component" value="Unplaced"/>
</dbReference>
<proteinExistence type="predicted"/>
<protein>
    <submittedName>
        <fullName evidence="3">Uncharacterized protein</fullName>
    </submittedName>
</protein>
<name>A0A915HUI3_ROMCU</name>
<feature type="compositionally biased region" description="Polar residues" evidence="1">
    <location>
        <begin position="83"/>
        <end position="99"/>
    </location>
</feature>
<evidence type="ECO:0000313" key="3">
    <source>
        <dbReference type="WBParaSite" id="nRc.2.0.1.t05435-RA"/>
    </source>
</evidence>
<evidence type="ECO:0000313" key="2">
    <source>
        <dbReference type="Proteomes" id="UP000887565"/>
    </source>
</evidence>
<dbReference type="AlphaFoldDB" id="A0A915HUI3"/>
<organism evidence="2 3">
    <name type="scientific">Romanomermis culicivorax</name>
    <name type="common">Nematode worm</name>
    <dbReference type="NCBI Taxonomy" id="13658"/>
    <lineage>
        <taxon>Eukaryota</taxon>
        <taxon>Metazoa</taxon>
        <taxon>Ecdysozoa</taxon>
        <taxon>Nematoda</taxon>
        <taxon>Enoplea</taxon>
        <taxon>Dorylaimia</taxon>
        <taxon>Mermithida</taxon>
        <taxon>Mermithoidea</taxon>
        <taxon>Mermithidae</taxon>
        <taxon>Romanomermis</taxon>
    </lineage>
</organism>
<feature type="region of interest" description="Disordered" evidence="1">
    <location>
        <begin position="83"/>
        <end position="115"/>
    </location>
</feature>
<keyword evidence="2" id="KW-1185">Reference proteome</keyword>
<sequence length="115" mass="12047">MERESSGTPPSSPKLKLAGDDGPLRRASYSPADHSVGRSSSFNNKQSSPGAIVKPGVKADASSVVRPPPSKAAATFFAQHLSQQLTSSEPTLSGLTGRSKSPRKPSLQESEEENT</sequence>
<feature type="region of interest" description="Disordered" evidence="1">
    <location>
        <begin position="1"/>
        <end position="70"/>
    </location>
</feature>
<reference evidence="3" key="1">
    <citation type="submission" date="2022-11" db="UniProtKB">
        <authorList>
            <consortium name="WormBaseParasite"/>
        </authorList>
    </citation>
    <scope>IDENTIFICATION</scope>
</reference>